<keyword evidence="3" id="KW-1185">Reference proteome</keyword>
<dbReference type="PANTHER" id="PTHR33670">
    <property type="entry name" value="SPLICING FACTOR, PROLINE- AND GLUTAMINE-RICH-LIKE"/>
    <property type="match status" value="1"/>
</dbReference>
<dbReference type="AlphaFoldDB" id="A0AAQ3L275"/>
<dbReference type="InterPro" id="IPR028322">
    <property type="entry name" value="PNRC-like_rgn"/>
</dbReference>
<dbReference type="Proteomes" id="UP001327560">
    <property type="component" value="Chromosome 9"/>
</dbReference>
<gene>
    <name evidence="2" type="ORF">Cni_G28196</name>
</gene>
<evidence type="ECO:0000313" key="2">
    <source>
        <dbReference type="EMBL" id="WOL19398.1"/>
    </source>
</evidence>
<reference evidence="2 3" key="1">
    <citation type="submission" date="2023-10" db="EMBL/GenBank/DDBJ databases">
        <title>Chromosome-scale genome assembly provides insights into flower coloration mechanisms of Canna indica.</title>
        <authorList>
            <person name="Li C."/>
        </authorList>
    </citation>
    <scope>NUCLEOTIDE SEQUENCE [LARGE SCALE GENOMIC DNA]</scope>
    <source>
        <tissue evidence="2">Flower</tissue>
    </source>
</reference>
<sequence length="180" mass="19432">MTTSVFRSHGCLCGSLHPDALRSCSLPPPPPPPARPHWNKLPASSSTRPMKPGRSFPDRWVPPRPRPHHRRKSSSPATKSGGGAGNQARRALVMEEVKILKRGEDLKSASSPPVDATLIADESVLCQTFPFGPEPDNLPRKLGFVDLDLVYSGSGFVISPSPSSLPLPSSFIKKAPMLTR</sequence>
<feature type="region of interest" description="Disordered" evidence="1">
    <location>
        <begin position="24"/>
        <end position="90"/>
    </location>
</feature>
<proteinExistence type="predicted"/>
<protein>
    <submittedName>
        <fullName evidence="2">Uncharacterized protein</fullName>
    </submittedName>
</protein>
<name>A0AAQ3L275_9LILI</name>
<accession>A0AAQ3L275</accession>
<dbReference type="Pfam" id="PF15365">
    <property type="entry name" value="PNRC"/>
    <property type="match status" value="1"/>
</dbReference>
<organism evidence="2 3">
    <name type="scientific">Canna indica</name>
    <name type="common">Indian-shot</name>
    <dbReference type="NCBI Taxonomy" id="4628"/>
    <lineage>
        <taxon>Eukaryota</taxon>
        <taxon>Viridiplantae</taxon>
        <taxon>Streptophyta</taxon>
        <taxon>Embryophyta</taxon>
        <taxon>Tracheophyta</taxon>
        <taxon>Spermatophyta</taxon>
        <taxon>Magnoliopsida</taxon>
        <taxon>Liliopsida</taxon>
        <taxon>Zingiberales</taxon>
        <taxon>Cannaceae</taxon>
        <taxon>Canna</taxon>
    </lineage>
</organism>
<dbReference type="GO" id="GO:0016071">
    <property type="term" value="P:mRNA metabolic process"/>
    <property type="evidence" value="ECO:0007669"/>
    <property type="project" value="UniProtKB-ARBA"/>
</dbReference>
<evidence type="ECO:0000256" key="1">
    <source>
        <dbReference type="SAM" id="MobiDB-lite"/>
    </source>
</evidence>
<dbReference type="PANTHER" id="PTHR33670:SF1">
    <property type="entry name" value="OS09G0416300 PROTEIN"/>
    <property type="match status" value="1"/>
</dbReference>
<dbReference type="EMBL" id="CP136898">
    <property type="protein sequence ID" value="WOL19398.1"/>
    <property type="molecule type" value="Genomic_DNA"/>
</dbReference>
<evidence type="ECO:0000313" key="3">
    <source>
        <dbReference type="Proteomes" id="UP001327560"/>
    </source>
</evidence>
<feature type="compositionally biased region" description="Pro residues" evidence="1">
    <location>
        <begin position="26"/>
        <end position="35"/>
    </location>
</feature>